<dbReference type="PANTHER" id="PTHR45672">
    <property type="entry name" value="PROTEIN DISULFIDE-ISOMERASE C17H9.14C-RELATED"/>
    <property type="match status" value="1"/>
</dbReference>
<evidence type="ECO:0000256" key="1">
    <source>
        <dbReference type="ARBA" id="ARBA00001182"/>
    </source>
</evidence>
<dbReference type="SUPFAM" id="SSF52833">
    <property type="entry name" value="Thioredoxin-like"/>
    <property type="match status" value="2"/>
</dbReference>
<evidence type="ECO:0000313" key="12">
    <source>
        <dbReference type="EMBL" id="PYH44585.1"/>
    </source>
</evidence>
<dbReference type="STRING" id="1450539.A0A318ZAW8"/>
<dbReference type="EC" id="5.3.4.1" evidence="3"/>
<dbReference type="PROSITE" id="PS00194">
    <property type="entry name" value="THIOREDOXIN_1"/>
    <property type="match status" value="2"/>
</dbReference>
<organism evidence="12 13">
    <name type="scientific">Aspergillus saccharolyticus JOP 1030-1</name>
    <dbReference type="NCBI Taxonomy" id="1450539"/>
    <lineage>
        <taxon>Eukaryota</taxon>
        <taxon>Fungi</taxon>
        <taxon>Dikarya</taxon>
        <taxon>Ascomycota</taxon>
        <taxon>Pezizomycotina</taxon>
        <taxon>Eurotiomycetes</taxon>
        <taxon>Eurotiomycetidae</taxon>
        <taxon>Eurotiales</taxon>
        <taxon>Aspergillaceae</taxon>
        <taxon>Aspergillus</taxon>
        <taxon>Aspergillus subgen. Circumdati</taxon>
    </lineage>
</organism>
<gene>
    <name evidence="12" type="ORF">BP01DRAFT_357570</name>
</gene>
<dbReference type="InterPro" id="IPR051063">
    <property type="entry name" value="PDI"/>
</dbReference>
<evidence type="ECO:0000256" key="2">
    <source>
        <dbReference type="ARBA" id="ARBA00006347"/>
    </source>
</evidence>
<keyword evidence="8" id="KW-0676">Redox-active center</keyword>
<evidence type="ECO:0000256" key="8">
    <source>
        <dbReference type="ARBA" id="ARBA00023284"/>
    </source>
</evidence>
<dbReference type="GO" id="GO:0006457">
    <property type="term" value="P:protein folding"/>
    <property type="evidence" value="ECO:0007669"/>
    <property type="project" value="TreeGrafter"/>
</dbReference>
<evidence type="ECO:0000256" key="5">
    <source>
        <dbReference type="ARBA" id="ARBA00022737"/>
    </source>
</evidence>
<dbReference type="InterPro" id="IPR013766">
    <property type="entry name" value="Thioredoxin_domain"/>
</dbReference>
<sequence length="364" mass="38678">MVRLTHLTSYLALVASATAAVVDLVPGNFDDIVLKSGKPALVEFFAPWCGHCKNLAPTYEELSQAFAHATDKVTVAKVDADEHRDLGRKFGVQGFPTLKWFDGKSDTPEDYKGGRDLESLSAFITEKTGVKAKGGAGAKEASLVEMLTDETFGKVVGGEKDVLVAFTAPWCGHCKSLAPTWETLANDFAREANVVIAKVDAEGENSKATAKANGVTGYPTIKFFPRGSKEATVYSGARSEQAFIDFLNEHAGTHRTVGGGLNAQAGTVAALNELVAAAGAGSATLKDELTKAATGLTDKYAPYYVKVADKLSQNAGYVAKELARLEKLIAKGGSAPEKVDDLVSRSNILRLFVIDDAPEEKDEL</sequence>
<keyword evidence="4 10" id="KW-0732">Signal</keyword>
<dbReference type="InterPro" id="IPR017937">
    <property type="entry name" value="Thioredoxin_CS"/>
</dbReference>
<dbReference type="GO" id="GO:0003756">
    <property type="term" value="F:protein disulfide isomerase activity"/>
    <property type="evidence" value="ECO:0007669"/>
    <property type="project" value="UniProtKB-EC"/>
</dbReference>
<dbReference type="CDD" id="cd00238">
    <property type="entry name" value="ERp29c"/>
    <property type="match status" value="1"/>
</dbReference>
<dbReference type="InterPro" id="IPR036356">
    <property type="entry name" value="ERp29_C_sf"/>
</dbReference>
<dbReference type="InterPro" id="IPR005788">
    <property type="entry name" value="PDI_thioredoxin-like_dom"/>
</dbReference>
<dbReference type="EMBL" id="KZ821236">
    <property type="protein sequence ID" value="PYH44585.1"/>
    <property type="molecule type" value="Genomic_DNA"/>
</dbReference>
<dbReference type="PROSITE" id="PS51352">
    <property type="entry name" value="THIOREDOXIN_2"/>
    <property type="match status" value="2"/>
</dbReference>
<evidence type="ECO:0000256" key="4">
    <source>
        <dbReference type="ARBA" id="ARBA00022729"/>
    </source>
</evidence>
<name>A0A318ZAW8_9EURO</name>
<evidence type="ECO:0000256" key="10">
    <source>
        <dbReference type="SAM" id="SignalP"/>
    </source>
</evidence>
<dbReference type="Gene3D" id="1.20.1150.12">
    <property type="entry name" value="Endoplasmic reticulum resident protein 29, C-terminal domain"/>
    <property type="match status" value="1"/>
</dbReference>
<keyword evidence="7 12" id="KW-0413">Isomerase</keyword>
<dbReference type="CDD" id="cd02998">
    <property type="entry name" value="PDI_a_ERp38"/>
    <property type="match status" value="1"/>
</dbReference>
<feature type="signal peptide" evidence="10">
    <location>
        <begin position="1"/>
        <end position="19"/>
    </location>
</feature>
<evidence type="ECO:0000256" key="3">
    <source>
        <dbReference type="ARBA" id="ARBA00012723"/>
    </source>
</evidence>
<comment type="catalytic activity">
    <reaction evidence="1">
        <text>Catalyzes the rearrangement of -S-S- bonds in proteins.</text>
        <dbReference type="EC" id="5.3.4.1"/>
    </reaction>
</comment>
<dbReference type="Pfam" id="PF07749">
    <property type="entry name" value="ERp29"/>
    <property type="match status" value="1"/>
</dbReference>
<dbReference type="InterPro" id="IPR011679">
    <property type="entry name" value="ERp29_C"/>
</dbReference>
<dbReference type="PANTHER" id="PTHR45672:SF11">
    <property type="entry name" value="PROTEIN DISULFIDE-ISOMERASE C17H9.14C"/>
    <property type="match status" value="1"/>
</dbReference>
<evidence type="ECO:0000313" key="13">
    <source>
        <dbReference type="Proteomes" id="UP000248349"/>
    </source>
</evidence>
<feature type="domain" description="Thioredoxin" evidence="11">
    <location>
        <begin position="132"/>
        <end position="252"/>
    </location>
</feature>
<evidence type="ECO:0000256" key="6">
    <source>
        <dbReference type="ARBA" id="ARBA00023157"/>
    </source>
</evidence>
<dbReference type="GO" id="GO:0005783">
    <property type="term" value="C:endoplasmic reticulum"/>
    <property type="evidence" value="ECO:0007669"/>
    <property type="project" value="InterPro"/>
</dbReference>
<dbReference type="FunFam" id="3.40.30.10:FF:000032">
    <property type="entry name" value="Protein disulfide-isomerase A6 homolog"/>
    <property type="match status" value="1"/>
</dbReference>
<protein>
    <recommendedName>
        <fullName evidence="3">protein disulfide-isomerase</fullName>
        <ecNumber evidence="3">5.3.4.1</ecNumber>
    </recommendedName>
</protein>
<feature type="chain" id="PRO_5016383260" description="protein disulfide-isomerase" evidence="10">
    <location>
        <begin position="20"/>
        <end position="364"/>
    </location>
</feature>
<reference evidence="12 13" key="1">
    <citation type="submission" date="2016-12" db="EMBL/GenBank/DDBJ databases">
        <title>The genomes of Aspergillus section Nigri reveals drivers in fungal speciation.</title>
        <authorList>
            <consortium name="DOE Joint Genome Institute"/>
            <person name="Vesth T.C."/>
            <person name="Nybo J."/>
            <person name="Theobald S."/>
            <person name="Brandl J."/>
            <person name="Frisvad J.C."/>
            <person name="Nielsen K.F."/>
            <person name="Lyhne E.K."/>
            <person name="Kogle M.E."/>
            <person name="Kuo A."/>
            <person name="Riley R."/>
            <person name="Clum A."/>
            <person name="Nolan M."/>
            <person name="Lipzen A."/>
            <person name="Salamov A."/>
            <person name="Henrissat B."/>
            <person name="Wiebenga A."/>
            <person name="De Vries R.P."/>
            <person name="Grigoriev I.V."/>
            <person name="Mortensen U.H."/>
            <person name="Andersen M.R."/>
            <person name="Baker S.E."/>
        </authorList>
    </citation>
    <scope>NUCLEOTIDE SEQUENCE [LARGE SCALE GENOMIC DNA]</scope>
    <source>
        <strain evidence="12 13">JOP 1030-1</strain>
    </source>
</reference>
<proteinExistence type="inferred from homology"/>
<evidence type="ECO:0000256" key="9">
    <source>
        <dbReference type="RuleBase" id="RU004208"/>
    </source>
</evidence>
<dbReference type="RefSeq" id="XP_025430567.1">
    <property type="nucleotide sequence ID" value="XM_025575226.1"/>
</dbReference>
<accession>A0A318ZAW8</accession>
<dbReference type="Proteomes" id="UP000248349">
    <property type="component" value="Unassembled WGS sequence"/>
</dbReference>
<feature type="domain" description="Thioredoxin" evidence="11">
    <location>
        <begin position="11"/>
        <end position="129"/>
    </location>
</feature>
<evidence type="ECO:0000256" key="7">
    <source>
        <dbReference type="ARBA" id="ARBA00023235"/>
    </source>
</evidence>
<dbReference type="AlphaFoldDB" id="A0A318ZAW8"/>
<dbReference type="OrthoDB" id="10264505at2759"/>
<keyword evidence="13" id="KW-1185">Reference proteome</keyword>
<keyword evidence="5" id="KW-0677">Repeat</keyword>
<dbReference type="Pfam" id="PF00085">
    <property type="entry name" value="Thioredoxin"/>
    <property type="match status" value="2"/>
</dbReference>
<dbReference type="Gene3D" id="3.40.30.10">
    <property type="entry name" value="Glutaredoxin"/>
    <property type="match status" value="2"/>
</dbReference>
<keyword evidence="6" id="KW-1015">Disulfide bond</keyword>
<dbReference type="SUPFAM" id="SSF47933">
    <property type="entry name" value="ERP29 C domain-like"/>
    <property type="match status" value="1"/>
</dbReference>
<evidence type="ECO:0000259" key="11">
    <source>
        <dbReference type="PROSITE" id="PS51352"/>
    </source>
</evidence>
<comment type="similarity">
    <text evidence="2 9">Belongs to the protein disulfide isomerase family.</text>
</comment>
<dbReference type="GeneID" id="37076454"/>
<dbReference type="PRINTS" id="PR00421">
    <property type="entry name" value="THIOREDOXIN"/>
</dbReference>
<dbReference type="NCBIfam" id="TIGR01126">
    <property type="entry name" value="pdi_dom"/>
    <property type="match status" value="2"/>
</dbReference>
<dbReference type="InterPro" id="IPR036249">
    <property type="entry name" value="Thioredoxin-like_sf"/>
</dbReference>